<reference evidence="2 3" key="1">
    <citation type="submission" date="2017-11" db="EMBL/GenBank/DDBJ databases">
        <title>The genome of Rhizophagus clarus HR1 reveals common genetic basis of auxotrophy among arbuscular mycorrhizal fungi.</title>
        <authorList>
            <person name="Kobayashi Y."/>
        </authorList>
    </citation>
    <scope>NUCLEOTIDE SEQUENCE [LARGE SCALE GENOMIC DNA]</scope>
    <source>
        <strain evidence="2 3">HR1</strain>
    </source>
</reference>
<dbReference type="EMBL" id="BEXD01004100">
    <property type="protein sequence ID" value="GBC06813.1"/>
    <property type="molecule type" value="Genomic_DNA"/>
</dbReference>
<proteinExistence type="predicted"/>
<feature type="compositionally biased region" description="Polar residues" evidence="1">
    <location>
        <begin position="20"/>
        <end position="32"/>
    </location>
</feature>
<evidence type="ECO:0000313" key="3">
    <source>
        <dbReference type="Proteomes" id="UP000247702"/>
    </source>
</evidence>
<feature type="compositionally biased region" description="Acidic residues" evidence="1">
    <location>
        <begin position="54"/>
        <end position="63"/>
    </location>
</feature>
<protein>
    <submittedName>
        <fullName evidence="2">Uncharacterized protein</fullName>
    </submittedName>
</protein>
<name>A0A2Z6S1A2_9GLOM</name>
<keyword evidence="3" id="KW-1185">Reference proteome</keyword>
<evidence type="ECO:0000313" key="2">
    <source>
        <dbReference type="EMBL" id="GBC06813.1"/>
    </source>
</evidence>
<gene>
    <name evidence="2" type="ORF">RclHR1_07060006</name>
</gene>
<comment type="caution">
    <text evidence="2">The sequence shown here is derived from an EMBL/GenBank/DDBJ whole genome shotgun (WGS) entry which is preliminary data.</text>
</comment>
<feature type="compositionally biased region" description="Polar residues" evidence="1">
    <location>
        <begin position="84"/>
        <end position="98"/>
    </location>
</feature>
<feature type="compositionally biased region" description="Polar residues" evidence="1">
    <location>
        <begin position="64"/>
        <end position="74"/>
    </location>
</feature>
<sequence>MQRTNSPVEKSVPYKKRTLRSTTKSEIINTTNKTKKSDNYTSITDESIAKDTYSLEEEGENSDDTINTNRQNKCNKTKDDQSKDVNMQESTHPISSEQDVPEVTVNETLQILHKETADSRQLFHKL</sequence>
<organism evidence="2 3">
    <name type="scientific">Rhizophagus clarus</name>
    <dbReference type="NCBI Taxonomy" id="94130"/>
    <lineage>
        <taxon>Eukaryota</taxon>
        <taxon>Fungi</taxon>
        <taxon>Fungi incertae sedis</taxon>
        <taxon>Mucoromycota</taxon>
        <taxon>Glomeromycotina</taxon>
        <taxon>Glomeromycetes</taxon>
        <taxon>Glomerales</taxon>
        <taxon>Glomeraceae</taxon>
        <taxon>Rhizophagus</taxon>
    </lineage>
</organism>
<dbReference type="Proteomes" id="UP000247702">
    <property type="component" value="Unassembled WGS sequence"/>
</dbReference>
<feature type="region of interest" description="Disordered" evidence="1">
    <location>
        <begin position="1"/>
        <end position="103"/>
    </location>
</feature>
<dbReference type="AlphaFoldDB" id="A0A2Z6S1A2"/>
<evidence type="ECO:0000256" key="1">
    <source>
        <dbReference type="SAM" id="MobiDB-lite"/>
    </source>
</evidence>
<accession>A0A2Z6S1A2</accession>